<feature type="region of interest" description="Disordered" evidence="1">
    <location>
        <begin position="245"/>
        <end position="270"/>
    </location>
</feature>
<organism evidence="2 3">
    <name type="scientific">Streptomyces plumbiresistens</name>
    <dbReference type="NCBI Taxonomy" id="511811"/>
    <lineage>
        <taxon>Bacteria</taxon>
        <taxon>Bacillati</taxon>
        <taxon>Actinomycetota</taxon>
        <taxon>Actinomycetes</taxon>
        <taxon>Kitasatosporales</taxon>
        <taxon>Streptomycetaceae</taxon>
        <taxon>Streptomyces</taxon>
    </lineage>
</organism>
<comment type="caution">
    <text evidence="2">The sequence shown here is derived from an EMBL/GenBank/DDBJ whole genome shotgun (WGS) entry which is preliminary data.</text>
</comment>
<keyword evidence="3" id="KW-1185">Reference proteome</keyword>
<gene>
    <name evidence="2" type="ORF">GCM10022232_57600</name>
</gene>
<proteinExistence type="predicted"/>
<dbReference type="Proteomes" id="UP001500456">
    <property type="component" value="Unassembled WGS sequence"/>
</dbReference>
<evidence type="ECO:0000313" key="2">
    <source>
        <dbReference type="EMBL" id="GAA4009324.1"/>
    </source>
</evidence>
<feature type="region of interest" description="Disordered" evidence="1">
    <location>
        <begin position="59"/>
        <end position="140"/>
    </location>
</feature>
<protein>
    <submittedName>
        <fullName evidence="2">Uncharacterized protein</fullName>
    </submittedName>
</protein>
<name>A0ABP7SBL5_9ACTN</name>
<dbReference type="SUPFAM" id="SSF51735">
    <property type="entry name" value="NAD(P)-binding Rossmann-fold domains"/>
    <property type="match status" value="1"/>
</dbReference>
<feature type="compositionally biased region" description="Basic and acidic residues" evidence="1">
    <location>
        <begin position="114"/>
        <end position="130"/>
    </location>
</feature>
<dbReference type="EMBL" id="BAAAZX010000018">
    <property type="protein sequence ID" value="GAA4009324.1"/>
    <property type="molecule type" value="Genomic_DNA"/>
</dbReference>
<evidence type="ECO:0000256" key="1">
    <source>
        <dbReference type="SAM" id="MobiDB-lite"/>
    </source>
</evidence>
<feature type="compositionally biased region" description="Low complexity" evidence="1">
    <location>
        <begin position="246"/>
        <end position="270"/>
    </location>
</feature>
<dbReference type="Gene3D" id="3.40.50.720">
    <property type="entry name" value="NAD(P)-binding Rossmann-like Domain"/>
    <property type="match status" value="1"/>
</dbReference>
<reference evidence="3" key="1">
    <citation type="journal article" date="2019" name="Int. J. Syst. Evol. Microbiol.">
        <title>The Global Catalogue of Microorganisms (GCM) 10K type strain sequencing project: providing services to taxonomists for standard genome sequencing and annotation.</title>
        <authorList>
            <consortium name="The Broad Institute Genomics Platform"/>
            <consortium name="The Broad Institute Genome Sequencing Center for Infectious Disease"/>
            <person name="Wu L."/>
            <person name="Ma J."/>
        </authorList>
    </citation>
    <scope>NUCLEOTIDE SEQUENCE [LARGE SCALE GENOMIC DNA]</scope>
    <source>
        <strain evidence="3">JCM 16924</strain>
    </source>
</reference>
<sequence length="270" mass="28773">MLHESLHSPSFESAQRLDNAAAVDPQYSPTFRIVGQVTQLSAPPLRGDRTWLRAGERPWKGASHNESGFSGGSHEQGPGPSLGQGRTRTTHRRAGGAQGRRTRPDAGHLSPGDGLRRGHGERRRGPDGRSRRGVGWTLDQAGPKRFHGKVVIDMGGPMARPHYLGDRPSMAEELQAEIPDGRVVKAFNLNRACTWGTEKIVFDGYPLSIPIAGDDRAAKTVVAELVTGIGCTPIDFGGLEGHLEPGSVRSRAGPAAARGMRPVRGPGADG</sequence>
<accession>A0ABP7SBL5</accession>
<evidence type="ECO:0000313" key="3">
    <source>
        <dbReference type="Proteomes" id="UP001500456"/>
    </source>
</evidence>
<dbReference type="InterPro" id="IPR036291">
    <property type="entry name" value="NAD(P)-bd_dom_sf"/>
</dbReference>